<evidence type="ECO:0000259" key="2">
    <source>
        <dbReference type="PROSITE" id="PS51455"/>
    </source>
</evidence>
<dbReference type="EMBL" id="ASPP01008331">
    <property type="protein sequence ID" value="ETO25707.1"/>
    <property type="molecule type" value="Genomic_DNA"/>
</dbReference>
<proteinExistence type="predicted"/>
<dbReference type="GO" id="GO:0005524">
    <property type="term" value="F:ATP binding"/>
    <property type="evidence" value="ECO:0007669"/>
    <property type="project" value="UniProtKB-UniRule"/>
</dbReference>
<feature type="domain" description="PIPK" evidence="2">
    <location>
        <begin position="1"/>
        <end position="129"/>
    </location>
</feature>
<dbReference type="GO" id="GO:0016308">
    <property type="term" value="F:1-phosphatidylinositol-4-phosphate 5-kinase activity"/>
    <property type="evidence" value="ECO:0007669"/>
    <property type="project" value="TreeGrafter"/>
</dbReference>
<reference evidence="3 4" key="1">
    <citation type="journal article" date="2013" name="Curr. Biol.">
        <title>The Genome of the Foraminiferan Reticulomyxa filosa.</title>
        <authorList>
            <person name="Glockner G."/>
            <person name="Hulsmann N."/>
            <person name="Schleicher M."/>
            <person name="Noegel A.A."/>
            <person name="Eichinger L."/>
            <person name="Gallinger C."/>
            <person name="Pawlowski J."/>
            <person name="Sierra R."/>
            <person name="Euteneuer U."/>
            <person name="Pillet L."/>
            <person name="Moustafa A."/>
            <person name="Platzer M."/>
            <person name="Groth M."/>
            <person name="Szafranski K."/>
            <person name="Schliwa M."/>
        </authorList>
    </citation>
    <scope>NUCLEOTIDE SEQUENCE [LARGE SCALE GENOMIC DNA]</scope>
</reference>
<organism evidence="3 4">
    <name type="scientific">Reticulomyxa filosa</name>
    <dbReference type="NCBI Taxonomy" id="46433"/>
    <lineage>
        <taxon>Eukaryota</taxon>
        <taxon>Sar</taxon>
        <taxon>Rhizaria</taxon>
        <taxon>Retaria</taxon>
        <taxon>Foraminifera</taxon>
        <taxon>Monothalamids</taxon>
        <taxon>Reticulomyxidae</taxon>
        <taxon>Reticulomyxa</taxon>
    </lineage>
</organism>
<dbReference type="InterPro" id="IPR023610">
    <property type="entry name" value="PInositol-4/5-P-5/4-kinase"/>
</dbReference>
<name>X6NK20_RETFI</name>
<gene>
    <name evidence="3" type="ORF">RFI_11433</name>
</gene>
<dbReference type="AlphaFoldDB" id="X6NK20"/>
<evidence type="ECO:0000256" key="1">
    <source>
        <dbReference type="PROSITE-ProRule" id="PRU00781"/>
    </source>
</evidence>
<accession>X6NK20</accession>
<feature type="non-terminal residue" evidence="3">
    <location>
        <position position="1"/>
    </location>
</feature>
<sequence>KKKKKKKKKKKSDEELESDFQRALKFTFPHKGTEHTPAHAMRDFRFKDYCPEIFRQLREWFGINAAEYLVTVTGDFNFLEFLSNSKSGQFFFFSHNKQFLIKTMTHSESLFLRKSCHITSNMCPDNPTL</sequence>
<dbReference type="SUPFAM" id="SSF56104">
    <property type="entry name" value="SAICAR synthase-like"/>
    <property type="match status" value="1"/>
</dbReference>
<dbReference type="GO" id="GO:0046854">
    <property type="term" value="P:phosphatidylinositol phosphate biosynthetic process"/>
    <property type="evidence" value="ECO:0007669"/>
    <property type="project" value="TreeGrafter"/>
</dbReference>
<dbReference type="OrthoDB" id="70770at2759"/>
<protein>
    <recommendedName>
        <fullName evidence="2">PIPK domain-containing protein</fullName>
    </recommendedName>
</protein>
<dbReference type="PANTHER" id="PTHR23086">
    <property type="entry name" value="PHOSPHATIDYLINOSITOL-4-PHOSPHATE 5-KINASE"/>
    <property type="match status" value="1"/>
</dbReference>
<dbReference type="PANTHER" id="PTHR23086:SF8">
    <property type="entry name" value="PHOSPHATIDYLINOSITOL 5-PHOSPHATE 4-KINASE, ISOFORM A"/>
    <property type="match status" value="1"/>
</dbReference>
<keyword evidence="1" id="KW-0547">Nucleotide-binding</keyword>
<evidence type="ECO:0000313" key="4">
    <source>
        <dbReference type="Proteomes" id="UP000023152"/>
    </source>
</evidence>
<dbReference type="InterPro" id="IPR027484">
    <property type="entry name" value="PInositol-4-P-5-kinase_N"/>
</dbReference>
<keyword evidence="4" id="KW-1185">Reference proteome</keyword>
<dbReference type="InterPro" id="IPR002498">
    <property type="entry name" value="PInositol-4-P-4/5-kinase_core"/>
</dbReference>
<comment type="caution">
    <text evidence="3">The sequence shown here is derived from an EMBL/GenBank/DDBJ whole genome shotgun (WGS) entry which is preliminary data.</text>
</comment>
<dbReference type="Pfam" id="PF01504">
    <property type="entry name" value="PIP5K"/>
    <property type="match status" value="1"/>
</dbReference>
<dbReference type="GO" id="GO:0005886">
    <property type="term" value="C:plasma membrane"/>
    <property type="evidence" value="ECO:0007669"/>
    <property type="project" value="TreeGrafter"/>
</dbReference>
<dbReference type="Gene3D" id="3.30.800.10">
    <property type="entry name" value="Phosphatidylinositol Phosphate Kinase II Beta"/>
    <property type="match status" value="1"/>
</dbReference>
<dbReference type="PROSITE" id="PS51455">
    <property type="entry name" value="PIPK"/>
    <property type="match status" value="1"/>
</dbReference>
<keyword evidence="1" id="KW-0067">ATP-binding</keyword>
<evidence type="ECO:0000313" key="3">
    <source>
        <dbReference type="EMBL" id="ETO25707.1"/>
    </source>
</evidence>
<dbReference type="Proteomes" id="UP000023152">
    <property type="component" value="Unassembled WGS sequence"/>
</dbReference>
<keyword evidence="1" id="KW-0418">Kinase</keyword>
<keyword evidence="1" id="KW-0808">Transferase</keyword>